<dbReference type="Gene3D" id="3.40.710.10">
    <property type="entry name" value="DD-peptidase/beta-lactamase superfamily"/>
    <property type="match status" value="1"/>
</dbReference>
<evidence type="ECO:0000256" key="5">
    <source>
        <dbReference type="ARBA" id="ARBA00022801"/>
    </source>
</evidence>
<sequence>MPRLLALLAALFIAAPGHAEDADLAALFAAAGVEGTLVIADLAGDSVHVHNAPRAAQRFPAASTFKILNTLVALEEGVVAGPDALIPWDGQMHDMPDWNRDHTLASAFATSCVWCYQTLAREIGAERYRSHLERAGYGALAEPFDPVAFWLDGSLTISALEQVEFLRRVILRTLPYRASSYAGLRRVMLAETTEQHRLFAKTGWAARATPQIGWYVGYVETERPEATWIFALNMDTRGAADLPLRRDLVRAGLRVKGIIVGTTIRSDFRELKSDRRGLFPDLLTIESLFLDLQTAGSEPAAGYFQIC</sequence>
<feature type="domain" description="Penicillin-binding protein transpeptidase" evidence="10">
    <location>
        <begin position="55"/>
        <end position="245"/>
    </location>
</feature>
<keyword evidence="6 8" id="KW-0046">Antibiotic resistance</keyword>
<evidence type="ECO:0000256" key="9">
    <source>
        <dbReference type="SAM" id="SignalP"/>
    </source>
</evidence>
<evidence type="ECO:0000256" key="4">
    <source>
        <dbReference type="ARBA" id="ARBA00022729"/>
    </source>
</evidence>
<evidence type="ECO:0000256" key="7">
    <source>
        <dbReference type="PIRSR" id="PIRSR602137-50"/>
    </source>
</evidence>
<feature type="modified residue" description="N6-carboxylysine" evidence="7">
    <location>
        <position position="66"/>
    </location>
</feature>
<dbReference type="InterPro" id="IPR001460">
    <property type="entry name" value="PCN-bd_Tpept"/>
</dbReference>
<comment type="similarity">
    <text evidence="2 8">Belongs to the class-D beta-lactamase family.</text>
</comment>
<comment type="catalytic activity">
    <reaction evidence="1 8">
        <text>a beta-lactam + H2O = a substituted beta-amino acid</text>
        <dbReference type="Rhea" id="RHEA:20401"/>
        <dbReference type="ChEBI" id="CHEBI:15377"/>
        <dbReference type="ChEBI" id="CHEBI:35627"/>
        <dbReference type="ChEBI" id="CHEBI:140347"/>
        <dbReference type="EC" id="3.5.2.6"/>
    </reaction>
</comment>
<dbReference type="Proteomes" id="UP000198816">
    <property type="component" value="Unassembled WGS sequence"/>
</dbReference>
<dbReference type="InterPro" id="IPR050515">
    <property type="entry name" value="Beta-lactam/transpept"/>
</dbReference>
<keyword evidence="5 8" id="KW-0378">Hydrolase</keyword>
<evidence type="ECO:0000256" key="2">
    <source>
        <dbReference type="ARBA" id="ARBA00007898"/>
    </source>
</evidence>
<organism evidence="11 12">
    <name type="scientific">Thiocapsa roseopersicina</name>
    <dbReference type="NCBI Taxonomy" id="1058"/>
    <lineage>
        <taxon>Bacteria</taxon>
        <taxon>Pseudomonadati</taxon>
        <taxon>Pseudomonadota</taxon>
        <taxon>Gammaproteobacteria</taxon>
        <taxon>Chromatiales</taxon>
        <taxon>Chromatiaceae</taxon>
        <taxon>Thiocapsa</taxon>
    </lineage>
</organism>
<feature type="signal peptide" evidence="9">
    <location>
        <begin position="1"/>
        <end position="19"/>
    </location>
</feature>
<dbReference type="AlphaFoldDB" id="A0A1H2VV31"/>
<keyword evidence="4 9" id="KW-0732">Signal</keyword>
<dbReference type="GO" id="GO:0017001">
    <property type="term" value="P:antibiotic catabolic process"/>
    <property type="evidence" value="ECO:0007669"/>
    <property type="project" value="InterPro"/>
</dbReference>
<dbReference type="SUPFAM" id="SSF56601">
    <property type="entry name" value="beta-lactamase/transpeptidase-like"/>
    <property type="match status" value="1"/>
</dbReference>
<evidence type="ECO:0000256" key="3">
    <source>
        <dbReference type="ARBA" id="ARBA00012865"/>
    </source>
</evidence>
<dbReference type="NCBIfam" id="NF012161">
    <property type="entry name" value="bla_class_D_main"/>
    <property type="match status" value="1"/>
</dbReference>
<dbReference type="PROSITE" id="PS00337">
    <property type="entry name" value="BETA_LACTAMASE_D"/>
    <property type="match status" value="1"/>
</dbReference>
<dbReference type="InterPro" id="IPR002137">
    <property type="entry name" value="Beta-lactam_class-D_AS"/>
</dbReference>
<evidence type="ECO:0000256" key="1">
    <source>
        <dbReference type="ARBA" id="ARBA00001526"/>
    </source>
</evidence>
<evidence type="ECO:0000256" key="6">
    <source>
        <dbReference type="ARBA" id="ARBA00023251"/>
    </source>
</evidence>
<keyword evidence="12" id="KW-1185">Reference proteome</keyword>
<protein>
    <recommendedName>
        <fullName evidence="3 8">Beta-lactamase</fullName>
        <ecNumber evidence="3 8">3.5.2.6</ecNumber>
    </recommendedName>
</protein>
<dbReference type="STRING" id="1058.SAMN05421783_107181"/>
<dbReference type="OrthoDB" id="9762883at2"/>
<dbReference type="PANTHER" id="PTHR30627:SF6">
    <property type="entry name" value="BETA-LACTAMASE YBXI-RELATED"/>
    <property type="match status" value="1"/>
</dbReference>
<gene>
    <name evidence="11" type="ORF">SAMN05421783_107181</name>
</gene>
<evidence type="ECO:0000313" key="12">
    <source>
        <dbReference type="Proteomes" id="UP000198816"/>
    </source>
</evidence>
<reference evidence="12" key="1">
    <citation type="submission" date="2016-10" db="EMBL/GenBank/DDBJ databases">
        <authorList>
            <person name="Varghese N."/>
            <person name="Submissions S."/>
        </authorList>
    </citation>
    <scope>NUCLEOTIDE SEQUENCE [LARGE SCALE GENOMIC DNA]</scope>
    <source>
        <strain evidence="12">DSM 217</strain>
    </source>
</reference>
<dbReference type="EC" id="3.5.2.6" evidence="3 8"/>
<dbReference type="InterPro" id="IPR012338">
    <property type="entry name" value="Beta-lactam/transpept-like"/>
</dbReference>
<dbReference type="GO" id="GO:0005886">
    <property type="term" value="C:plasma membrane"/>
    <property type="evidence" value="ECO:0007669"/>
    <property type="project" value="TreeGrafter"/>
</dbReference>
<dbReference type="GO" id="GO:0008658">
    <property type="term" value="F:penicillin binding"/>
    <property type="evidence" value="ECO:0007669"/>
    <property type="project" value="InterPro"/>
</dbReference>
<feature type="active site" description="Acyl-ester intermediate" evidence="7">
    <location>
        <position position="63"/>
    </location>
</feature>
<dbReference type="EMBL" id="FNNZ01000007">
    <property type="protein sequence ID" value="SDW72205.1"/>
    <property type="molecule type" value="Genomic_DNA"/>
</dbReference>
<dbReference type="PANTHER" id="PTHR30627">
    <property type="entry name" value="PEPTIDOGLYCAN D,D-TRANSPEPTIDASE"/>
    <property type="match status" value="1"/>
</dbReference>
<dbReference type="GO" id="GO:0008800">
    <property type="term" value="F:beta-lactamase activity"/>
    <property type="evidence" value="ECO:0007669"/>
    <property type="project" value="UniProtKB-UniRule"/>
</dbReference>
<dbReference type="GO" id="GO:0071555">
    <property type="term" value="P:cell wall organization"/>
    <property type="evidence" value="ECO:0007669"/>
    <property type="project" value="TreeGrafter"/>
</dbReference>
<dbReference type="GO" id="GO:0046677">
    <property type="term" value="P:response to antibiotic"/>
    <property type="evidence" value="ECO:0007669"/>
    <property type="project" value="UniProtKB-UniRule"/>
</dbReference>
<dbReference type="Pfam" id="PF00905">
    <property type="entry name" value="Transpeptidase"/>
    <property type="match status" value="1"/>
</dbReference>
<feature type="chain" id="PRO_5011501761" description="Beta-lactamase" evidence="9">
    <location>
        <begin position="20"/>
        <end position="307"/>
    </location>
</feature>
<accession>A0A1H2VV31</accession>
<evidence type="ECO:0000259" key="10">
    <source>
        <dbReference type="Pfam" id="PF00905"/>
    </source>
</evidence>
<proteinExistence type="inferred from homology"/>
<name>A0A1H2VV31_THIRO</name>
<evidence type="ECO:0000313" key="11">
    <source>
        <dbReference type="EMBL" id="SDW72205.1"/>
    </source>
</evidence>
<evidence type="ECO:0000256" key="8">
    <source>
        <dbReference type="RuleBase" id="RU361140"/>
    </source>
</evidence>